<evidence type="ECO:0000256" key="11">
    <source>
        <dbReference type="RuleBase" id="RU362091"/>
    </source>
</evidence>
<dbReference type="PROSITE" id="PS50283">
    <property type="entry name" value="NA_SOLUT_SYMP_3"/>
    <property type="match status" value="1"/>
</dbReference>
<feature type="transmembrane region" description="Helical" evidence="13">
    <location>
        <begin position="49"/>
        <end position="68"/>
    </location>
</feature>
<protein>
    <recommendedName>
        <fullName evidence="16">Sodium-coupled monocarboxylate transporter 1</fullName>
    </recommendedName>
</protein>
<feature type="transmembrane region" description="Helical" evidence="13">
    <location>
        <begin position="233"/>
        <end position="253"/>
    </location>
</feature>
<dbReference type="Gene3D" id="1.20.1730.10">
    <property type="entry name" value="Sodium/glucose cotransporter"/>
    <property type="match status" value="1"/>
</dbReference>
<evidence type="ECO:0000256" key="3">
    <source>
        <dbReference type="ARBA" id="ARBA00022448"/>
    </source>
</evidence>
<evidence type="ECO:0000256" key="5">
    <source>
        <dbReference type="ARBA" id="ARBA00022692"/>
    </source>
</evidence>
<name>A0AAN7W0R4_9COLE</name>
<comment type="subcellular location">
    <subcellularLocation>
        <location evidence="1">Cell membrane</location>
        <topology evidence="1">Multi-pass membrane protein</topology>
    </subcellularLocation>
</comment>
<feature type="transmembrane region" description="Helical" evidence="13">
    <location>
        <begin position="274"/>
        <end position="296"/>
    </location>
</feature>
<keyword evidence="6 13" id="KW-1133">Transmembrane helix</keyword>
<proteinExistence type="inferred from homology"/>
<accession>A0AAN7W0R4</accession>
<comment type="caution">
    <text evidence="14">The sequence shown here is derived from an EMBL/GenBank/DDBJ whole genome shotgun (WGS) entry which is preliminary data.</text>
</comment>
<feature type="transmembrane region" description="Helical" evidence="13">
    <location>
        <begin position="122"/>
        <end position="143"/>
    </location>
</feature>
<feature type="transmembrane region" description="Helical" evidence="13">
    <location>
        <begin position="513"/>
        <end position="533"/>
    </location>
</feature>
<feature type="compositionally biased region" description="Polar residues" evidence="12">
    <location>
        <begin position="564"/>
        <end position="582"/>
    </location>
</feature>
<feature type="transmembrane region" description="Helical" evidence="13">
    <location>
        <begin position="80"/>
        <end position="102"/>
    </location>
</feature>
<dbReference type="EMBL" id="JAVRBK010000001">
    <property type="protein sequence ID" value="KAK5650869.1"/>
    <property type="molecule type" value="Genomic_DNA"/>
</dbReference>
<feature type="region of interest" description="Disordered" evidence="12">
    <location>
        <begin position="560"/>
        <end position="582"/>
    </location>
</feature>
<evidence type="ECO:0000256" key="6">
    <source>
        <dbReference type="ARBA" id="ARBA00022989"/>
    </source>
</evidence>
<keyword evidence="4" id="KW-1003">Cell membrane</keyword>
<evidence type="ECO:0000313" key="15">
    <source>
        <dbReference type="Proteomes" id="UP001329430"/>
    </source>
</evidence>
<evidence type="ECO:0000256" key="1">
    <source>
        <dbReference type="ARBA" id="ARBA00004651"/>
    </source>
</evidence>
<organism evidence="14 15">
    <name type="scientific">Pyrocoelia pectoralis</name>
    <dbReference type="NCBI Taxonomy" id="417401"/>
    <lineage>
        <taxon>Eukaryota</taxon>
        <taxon>Metazoa</taxon>
        <taxon>Ecdysozoa</taxon>
        <taxon>Arthropoda</taxon>
        <taxon>Hexapoda</taxon>
        <taxon>Insecta</taxon>
        <taxon>Pterygota</taxon>
        <taxon>Neoptera</taxon>
        <taxon>Endopterygota</taxon>
        <taxon>Coleoptera</taxon>
        <taxon>Polyphaga</taxon>
        <taxon>Elateriformia</taxon>
        <taxon>Elateroidea</taxon>
        <taxon>Lampyridae</taxon>
        <taxon>Lampyrinae</taxon>
        <taxon>Pyrocoelia</taxon>
    </lineage>
</organism>
<dbReference type="Pfam" id="PF00474">
    <property type="entry name" value="SSF"/>
    <property type="match status" value="1"/>
</dbReference>
<dbReference type="InterPro" id="IPR001734">
    <property type="entry name" value="Na/solute_symporter"/>
</dbReference>
<dbReference type="GO" id="GO:0006814">
    <property type="term" value="P:sodium ion transport"/>
    <property type="evidence" value="ECO:0007669"/>
    <property type="project" value="UniProtKB-KW"/>
</dbReference>
<feature type="transmembrane region" description="Helical" evidence="13">
    <location>
        <begin position="6"/>
        <end position="28"/>
    </location>
</feature>
<dbReference type="PANTHER" id="PTHR42985">
    <property type="entry name" value="SODIUM-COUPLED MONOCARBOXYLATE TRANSPORTER"/>
    <property type="match status" value="1"/>
</dbReference>
<evidence type="ECO:0000256" key="8">
    <source>
        <dbReference type="ARBA" id="ARBA00023065"/>
    </source>
</evidence>
<dbReference type="Proteomes" id="UP001329430">
    <property type="component" value="Chromosome 1"/>
</dbReference>
<dbReference type="GO" id="GO:0005886">
    <property type="term" value="C:plasma membrane"/>
    <property type="evidence" value="ECO:0007669"/>
    <property type="project" value="UniProtKB-SubCell"/>
</dbReference>
<evidence type="ECO:0008006" key="16">
    <source>
        <dbReference type="Google" id="ProtNLM"/>
    </source>
</evidence>
<dbReference type="InterPro" id="IPR038377">
    <property type="entry name" value="Na/Glc_symporter_sf"/>
</dbReference>
<dbReference type="CDD" id="cd11492">
    <property type="entry name" value="SLC5sbd_NIS-SMVT"/>
    <property type="match status" value="1"/>
</dbReference>
<feature type="transmembrane region" description="Helical" evidence="13">
    <location>
        <begin position="155"/>
        <end position="174"/>
    </location>
</feature>
<keyword evidence="5 13" id="KW-0812">Transmembrane</keyword>
<gene>
    <name evidence="14" type="ORF">RI129_001898</name>
</gene>
<feature type="transmembrane region" description="Helical" evidence="13">
    <location>
        <begin position="379"/>
        <end position="399"/>
    </location>
</feature>
<evidence type="ECO:0000256" key="2">
    <source>
        <dbReference type="ARBA" id="ARBA00006434"/>
    </source>
</evidence>
<keyword evidence="10" id="KW-0739">Sodium transport</keyword>
<keyword evidence="15" id="KW-1185">Reference proteome</keyword>
<dbReference type="GO" id="GO:0015293">
    <property type="term" value="F:symporter activity"/>
    <property type="evidence" value="ECO:0007669"/>
    <property type="project" value="TreeGrafter"/>
</dbReference>
<keyword evidence="3" id="KW-0813">Transport</keyword>
<reference evidence="14 15" key="1">
    <citation type="journal article" date="2024" name="Insects">
        <title>An Improved Chromosome-Level Genome Assembly of the Firefly Pyrocoelia pectoralis.</title>
        <authorList>
            <person name="Fu X."/>
            <person name="Meyer-Rochow V.B."/>
            <person name="Ballantyne L."/>
            <person name="Zhu X."/>
        </authorList>
    </citation>
    <scope>NUCLEOTIDE SEQUENCE [LARGE SCALE GENOMIC DNA]</scope>
    <source>
        <strain evidence="14">XCY_ONT2</strain>
    </source>
</reference>
<dbReference type="AlphaFoldDB" id="A0AAN7W0R4"/>
<dbReference type="NCBIfam" id="TIGR00813">
    <property type="entry name" value="sss"/>
    <property type="match status" value="1"/>
</dbReference>
<evidence type="ECO:0000256" key="12">
    <source>
        <dbReference type="SAM" id="MobiDB-lite"/>
    </source>
</evidence>
<keyword evidence="7" id="KW-0915">Sodium</keyword>
<dbReference type="InterPro" id="IPR051163">
    <property type="entry name" value="Sodium:Solute_Symporter_SSF"/>
</dbReference>
<sequence length="582" mass="64714">MGAQLLTWVDYTCFFVITSFTCMIGLYFGVYIRPKTTNEYLFGGKHMKWLLICLSLAAGGLSANTIIGHTTEMYLHGTQLILICVSIVLGDMINYNLFFPVFSKLQVRNVYQYLEMRFSKYLKNLVVFIGVLKGVFNLSLALYSPSLIFSQASGMNSHVIAVIMMLVCVFYTSLGGVKAVVWADTLQLTITFSTLFAAVIMGTISIGGADILLKRASDGQRLPIVDVNPDPTLRMSFWTIIFGYTITWCTLTCTSPSEVQRYLSVPTSALKRLFITHSLTFTAIKVTCMVLALVIYGKYFDCDPISTGEVKKSDQILAYFITDVTSHIPGFNGIFVAAMFGSSLSISSTALNTLSGIIYFEVTHWFVPKRYLKSGSELIFMKIFVVVLGIISLGMMYALENVGTIFETFHSVKGISTGAVFGIFVLGLFIPFANVKGAFCGCIVSFVLMSVIIVHSQIYIRNGLKKYVPKPLHTFGCNNTIPKNVTTSLFTAPINTSTVDEQPLWLFKISFQYYDLIATIISVIVGSVISWLTKREDDPLVNPEHLSPIVRMFYKPLCDDDAQPQESKPLNETEQNQSTSLH</sequence>
<dbReference type="PANTHER" id="PTHR42985:SF21">
    <property type="entry name" value="SODIUM-DEPENDENT MULTIVITAMIN TRANSPORTER-LIKE PROTEIN"/>
    <property type="match status" value="1"/>
</dbReference>
<evidence type="ECO:0000313" key="14">
    <source>
        <dbReference type="EMBL" id="KAK5650869.1"/>
    </source>
</evidence>
<evidence type="ECO:0000256" key="4">
    <source>
        <dbReference type="ARBA" id="ARBA00022475"/>
    </source>
</evidence>
<evidence type="ECO:0000256" key="10">
    <source>
        <dbReference type="ARBA" id="ARBA00023201"/>
    </source>
</evidence>
<comment type="similarity">
    <text evidence="2 11">Belongs to the sodium:solute symporter (SSF) (TC 2.A.21) family.</text>
</comment>
<feature type="transmembrane region" description="Helical" evidence="13">
    <location>
        <begin position="411"/>
        <end position="432"/>
    </location>
</feature>
<evidence type="ECO:0000256" key="13">
    <source>
        <dbReference type="SAM" id="Phobius"/>
    </source>
</evidence>
<feature type="transmembrane region" description="Helical" evidence="13">
    <location>
        <begin position="438"/>
        <end position="460"/>
    </location>
</feature>
<keyword evidence="9 13" id="KW-0472">Membrane</keyword>
<feature type="transmembrane region" description="Helical" evidence="13">
    <location>
        <begin position="186"/>
        <end position="213"/>
    </location>
</feature>
<evidence type="ECO:0000256" key="9">
    <source>
        <dbReference type="ARBA" id="ARBA00023136"/>
    </source>
</evidence>
<evidence type="ECO:0000256" key="7">
    <source>
        <dbReference type="ARBA" id="ARBA00023053"/>
    </source>
</evidence>
<keyword evidence="8" id="KW-0406">Ion transport</keyword>